<dbReference type="RefSeq" id="WP_187578528.1">
    <property type="nucleotide sequence ID" value="NZ_CP060713.1"/>
</dbReference>
<dbReference type="CDD" id="cd00761">
    <property type="entry name" value="Glyco_tranf_GTA_type"/>
    <property type="match status" value="1"/>
</dbReference>
<name>A0A7G9RAR1_9ACTN</name>
<dbReference type="Pfam" id="PF00535">
    <property type="entry name" value="Glycos_transf_2"/>
    <property type="match status" value="1"/>
</dbReference>
<dbReference type="KEGG" id="nmes:H9L09_19960"/>
<accession>A0A7G9RAR1</accession>
<keyword evidence="3" id="KW-1185">Reference proteome</keyword>
<evidence type="ECO:0000259" key="1">
    <source>
        <dbReference type="Pfam" id="PF00535"/>
    </source>
</evidence>
<sequence length="373" mass="41860">MPRLPGSSHRDLAGPAPAPRLSVVVPAYQVEEYLGDCLDSILAQTFTDLEVVVVDDGSTDRTGEIADRYARRHRRLRVVRQANGGLGAARNVGVGHCTGRLLAFVDSDDVLPSDAYEVMVAALDRTGSDLVVGAVERFDGARRYMTPLMRENHEREALRTTVEQQPTLLADVFAWNKVFRRSFWDRHGLCFPERVRYEDQPAMTRALLAADAVDVLTETVYLWRVRGDGTSISQRRHEVADLSDRLLTKRSSTEAVLAQASTRVQRTWFATVLPVDMWEYFRAVPGCSAEYWSLLHDGVVSLWNPATVPFEETALPPRQRLMGWLVAADRRIDLERLLEFLDAHDGRLPVVDGAYAHPFRDEPGLPTSLLRPG</sequence>
<reference evidence="2 3" key="1">
    <citation type="submission" date="2020-08" db="EMBL/GenBank/DDBJ databases">
        <title>Genome sequence of Nocardioides mesophilus KACC 16243T.</title>
        <authorList>
            <person name="Hyun D.-W."/>
            <person name="Bae J.-W."/>
        </authorList>
    </citation>
    <scope>NUCLEOTIDE SEQUENCE [LARGE SCALE GENOMIC DNA]</scope>
    <source>
        <strain evidence="2 3">KACC 16243</strain>
    </source>
</reference>
<proteinExistence type="predicted"/>
<protein>
    <submittedName>
        <fullName evidence="2">Glycosyltransferase family 2 protein</fullName>
    </submittedName>
</protein>
<dbReference type="PANTHER" id="PTHR22916">
    <property type="entry name" value="GLYCOSYLTRANSFERASE"/>
    <property type="match status" value="1"/>
</dbReference>
<organism evidence="2 3">
    <name type="scientific">Nocardioides mesophilus</name>
    <dbReference type="NCBI Taxonomy" id="433659"/>
    <lineage>
        <taxon>Bacteria</taxon>
        <taxon>Bacillati</taxon>
        <taxon>Actinomycetota</taxon>
        <taxon>Actinomycetes</taxon>
        <taxon>Propionibacteriales</taxon>
        <taxon>Nocardioidaceae</taxon>
        <taxon>Nocardioides</taxon>
    </lineage>
</organism>
<dbReference type="Gene3D" id="3.90.550.10">
    <property type="entry name" value="Spore Coat Polysaccharide Biosynthesis Protein SpsA, Chain A"/>
    <property type="match status" value="1"/>
</dbReference>
<gene>
    <name evidence="2" type="ORF">H9L09_19960</name>
</gene>
<evidence type="ECO:0000313" key="3">
    <source>
        <dbReference type="Proteomes" id="UP000515947"/>
    </source>
</evidence>
<evidence type="ECO:0000313" key="2">
    <source>
        <dbReference type="EMBL" id="QNN52686.1"/>
    </source>
</evidence>
<dbReference type="EMBL" id="CP060713">
    <property type="protein sequence ID" value="QNN52686.1"/>
    <property type="molecule type" value="Genomic_DNA"/>
</dbReference>
<dbReference type="InterPro" id="IPR001173">
    <property type="entry name" value="Glyco_trans_2-like"/>
</dbReference>
<dbReference type="InterPro" id="IPR029044">
    <property type="entry name" value="Nucleotide-diphossugar_trans"/>
</dbReference>
<dbReference type="PANTHER" id="PTHR22916:SF3">
    <property type="entry name" value="UDP-GLCNAC:BETAGAL BETA-1,3-N-ACETYLGLUCOSAMINYLTRANSFERASE-LIKE PROTEIN 1"/>
    <property type="match status" value="1"/>
</dbReference>
<dbReference type="Proteomes" id="UP000515947">
    <property type="component" value="Chromosome"/>
</dbReference>
<dbReference type="SUPFAM" id="SSF53448">
    <property type="entry name" value="Nucleotide-diphospho-sugar transferases"/>
    <property type="match status" value="1"/>
</dbReference>
<keyword evidence="2" id="KW-0808">Transferase</keyword>
<feature type="domain" description="Glycosyltransferase 2-like" evidence="1">
    <location>
        <begin position="22"/>
        <end position="183"/>
    </location>
</feature>
<dbReference type="GO" id="GO:0016758">
    <property type="term" value="F:hexosyltransferase activity"/>
    <property type="evidence" value="ECO:0007669"/>
    <property type="project" value="UniProtKB-ARBA"/>
</dbReference>
<dbReference type="AlphaFoldDB" id="A0A7G9RAR1"/>